<evidence type="ECO:0000256" key="1">
    <source>
        <dbReference type="SAM" id="Phobius"/>
    </source>
</evidence>
<evidence type="ECO:0000313" key="3">
    <source>
        <dbReference type="Proteomes" id="UP000070444"/>
    </source>
</evidence>
<gene>
    <name evidence="2" type="ORF">CONCODRAFT_9876</name>
</gene>
<dbReference type="EMBL" id="KQ964602">
    <property type="protein sequence ID" value="KXN67979.1"/>
    <property type="molecule type" value="Genomic_DNA"/>
</dbReference>
<protein>
    <submittedName>
        <fullName evidence="2">Uncharacterized protein</fullName>
    </submittedName>
</protein>
<name>A0A137NZH4_CONC2</name>
<sequence length="254" mass="29237">TDSQQDSKLNIYSDIFSIDISNFKCTSINLKYDNGAPTIIKRAFHAANYIDNYLYINSGKSEPANEYKQVFIDTSSWTRKFQFKNIELVPTSDYISSKNEPKSNTNTIIYSVVGVLLFLILSSLLYYFLIFRKRKRRELSNIQPLVNQINNQGPDVLWVRSDSKIIRLDNKAVFSLEDKAINNESDREADLHQLNSLNLVYKNNTSKQNNYSNNIQESSGNFTSSTLINNENLDEDGTLTSSYLLNNNMRDFIK</sequence>
<evidence type="ECO:0000313" key="2">
    <source>
        <dbReference type="EMBL" id="KXN67979.1"/>
    </source>
</evidence>
<organism evidence="2 3">
    <name type="scientific">Conidiobolus coronatus (strain ATCC 28846 / CBS 209.66 / NRRL 28638)</name>
    <name type="common">Delacroixia coronata</name>
    <dbReference type="NCBI Taxonomy" id="796925"/>
    <lineage>
        <taxon>Eukaryota</taxon>
        <taxon>Fungi</taxon>
        <taxon>Fungi incertae sedis</taxon>
        <taxon>Zoopagomycota</taxon>
        <taxon>Entomophthoromycotina</taxon>
        <taxon>Entomophthoromycetes</taxon>
        <taxon>Entomophthorales</taxon>
        <taxon>Ancylistaceae</taxon>
        <taxon>Conidiobolus</taxon>
    </lineage>
</organism>
<accession>A0A137NZH4</accession>
<dbReference type="Proteomes" id="UP000070444">
    <property type="component" value="Unassembled WGS sequence"/>
</dbReference>
<feature type="non-terminal residue" evidence="2">
    <location>
        <position position="1"/>
    </location>
</feature>
<reference evidence="2 3" key="1">
    <citation type="journal article" date="2015" name="Genome Biol. Evol.">
        <title>Phylogenomic analyses indicate that early fungi evolved digesting cell walls of algal ancestors of land plants.</title>
        <authorList>
            <person name="Chang Y."/>
            <person name="Wang S."/>
            <person name="Sekimoto S."/>
            <person name="Aerts A.L."/>
            <person name="Choi C."/>
            <person name="Clum A."/>
            <person name="LaButti K.M."/>
            <person name="Lindquist E.A."/>
            <person name="Yee Ngan C."/>
            <person name="Ohm R.A."/>
            <person name="Salamov A.A."/>
            <person name="Grigoriev I.V."/>
            <person name="Spatafora J.W."/>
            <person name="Berbee M.L."/>
        </authorList>
    </citation>
    <scope>NUCLEOTIDE SEQUENCE [LARGE SCALE GENOMIC DNA]</scope>
    <source>
        <strain evidence="2 3">NRRL 28638</strain>
    </source>
</reference>
<proteinExistence type="predicted"/>
<keyword evidence="1" id="KW-0472">Membrane</keyword>
<keyword evidence="3" id="KW-1185">Reference proteome</keyword>
<dbReference type="AlphaFoldDB" id="A0A137NZH4"/>
<keyword evidence="1" id="KW-0812">Transmembrane</keyword>
<keyword evidence="1" id="KW-1133">Transmembrane helix</keyword>
<feature type="transmembrane region" description="Helical" evidence="1">
    <location>
        <begin position="108"/>
        <end position="129"/>
    </location>
</feature>